<dbReference type="OrthoDB" id="2958124at2759"/>
<dbReference type="AlphaFoldDB" id="A0A0C3DAE8"/>
<reference evidence="1 2" key="1">
    <citation type="submission" date="2014-04" db="EMBL/GenBank/DDBJ databases">
        <authorList>
            <consortium name="DOE Joint Genome Institute"/>
            <person name="Kuo A."/>
            <person name="Kohler A."/>
            <person name="Nagy L.G."/>
            <person name="Floudas D."/>
            <person name="Copeland A."/>
            <person name="Barry K.W."/>
            <person name="Cichocki N."/>
            <person name="Veneault-Fourrey C."/>
            <person name="LaButti K."/>
            <person name="Lindquist E.A."/>
            <person name="Lipzen A."/>
            <person name="Lundell T."/>
            <person name="Morin E."/>
            <person name="Murat C."/>
            <person name="Sun H."/>
            <person name="Tunlid A."/>
            <person name="Henrissat B."/>
            <person name="Grigoriev I.V."/>
            <person name="Hibbett D.S."/>
            <person name="Martin F."/>
            <person name="Nordberg H.P."/>
            <person name="Cantor M.N."/>
            <person name="Hua S.X."/>
        </authorList>
    </citation>
    <scope>NUCLEOTIDE SEQUENCE [LARGE SCALE GENOMIC DNA]</scope>
    <source>
        <strain evidence="1 2">Foug A</strain>
    </source>
</reference>
<dbReference type="EMBL" id="KN822190">
    <property type="protein sequence ID" value="KIM53076.1"/>
    <property type="molecule type" value="Genomic_DNA"/>
</dbReference>
<dbReference type="Proteomes" id="UP000053989">
    <property type="component" value="Unassembled WGS sequence"/>
</dbReference>
<dbReference type="InParanoid" id="A0A0C3DAE8"/>
<dbReference type="HOGENOM" id="CLU_1778566_0_0_1"/>
<protein>
    <submittedName>
        <fullName evidence="1">Uncharacterized protein</fullName>
    </submittedName>
</protein>
<evidence type="ECO:0000313" key="1">
    <source>
        <dbReference type="EMBL" id="KIM53076.1"/>
    </source>
</evidence>
<gene>
    <name evidence="1" type="ORF">SCLCIDRAFT_32140</name>
</gene>
<accession>A0A0C3DAE8</accession>
<name>A0A0C3DAE8_9AGAM</name>
<sequence length="146" mass="16307">MSNRPSGRAMQVDISKFRTPVPTHRHGAPSAPWPWMDFDTDDSLVVPLVPEGLSLPTDWTKYPQNLFGNWTPDQVKRSKMLTTCSDSTTPCSIHTVEVNENGHFDKTAADRIVTVTADAASVETFWSKLQEPVRITLTPTVVDRLN</sequence>
<reference evidence="2" key="2">
    <citation type="submission" date="2015-01" db="EMBL/GenBank/DDBJ databases">
        <title>Evolutionary Origins and Diversification of the Mycorrhizal Mutualists.</title>
        <authorList>
            <consortium name="DOE Joint Genome Institute"/>
            <consortium name="Mycorrhizal Genomics Consortium"/>
            <person name="Kohler A."/>
            <person name="Kuo A."/>
            <person name="Nagy L.G."/>
            <person name="Floudas D."/>
            <person name="Copeland A."/>
            <person name="Barry K.W."/>
            <person name="Cichocki N."/>
            <person name="Veneault-Fourrey C."/>
            <person name="LaButti K."/>
            <person name="Lindquist E.A."/>
            <person name="Lipzen A."/>
            <person name="Lundell T."/>
            <person name="Morin E."/>
            <person name="Murat C."/>
            <person name="Riley R."/>
            <person name="Ohm R."/>
            <person name="Sun H."/>
            <person name="Tunlid A."/>
            <person name="Henrissat B."/>
            <person name="Grigoriev I.V."/>
            <person name="Hibbett D.S."/>
            <person name="Martin F."/>
        </authorList>
    </citation>
    <scope>NUCLEOTIDE SEQUENCE [LARGE SCALE GENOMIC DNA]</scope>
    <source>
        <strain evidence="2">Foug A</strain>
    </source>
</reference>
<dbReference type="STRING" id="1036808.A0A0C3DAE8"/>
<organism evidence="1 2">
    <name type="scientific">Scleroderma citrinum Foug A</name>
    <dbReference type="NCBI Taxonomy" id="1036808"/>
    <lineage>
        <taxon>Eukaryota</taxon>
        <taxon>Fungi</taxon>
        <taxon>Dikarya</taxon>
        <taxon>Basidiomycota</taxon>
        <taxon>Agaricomycotina</taxon>
        <taxon>Agaricomycetes</taxon>
        <taxon>Agaricomycetidae</taxon>
        <taxon>Boletales</taxon>
        <taxon>Sclerodermatineae</taxon>
        <taxon>Sclerodermataceae</taxon>
        <taxon>Scleroderma</taxon>
    </lineage>
</organism>
<proteinExistence type="predicted"/>
<keyword evidence="2" id="KW-1185">Reference proteome</keyword>
<evidence type="ECO:0000313" key="2">
    <source>
        <dbReference type="Proteomes" id="UP000053989"/>
    </source>
</evidence>